<evidence type="ECO:0000313" key="4">
    <source>
        <dbReference type="Proteomes" id="UP000732105"/>
    </source>
</evidence>
<proteinExistence type="predicted"/>
<dbReference type="InterPro" id="IPR027843">
    <property type="entry name" value="DUF4440"/>
</dbReference>
<organism evidence="3 4">
    <name type="scientific">Marinifilum caeruleilacunae</name>
    <dbReference type="NCBI Taxonomy" id="2499076"/>
    <lineage>
        <taxon>Bacteria</taxon>
        <taxon>Pseudomonadati</taxon>
        <taxon>Bacteroidota</taxon>
        <taxon>Bacteroidia</taxon>
        <taxon>Marinilabiliales</taxon>
        <taxon>Marinifilaceae</taxon>
    </lineage>
</organism>
<dbReference type="Proteomes" id="UP000732105">
    <property type="component" value="Unassembled WGS sequence"/>
</dbReference>
<dbReference type="Gene3D" id="3.10.450.50">
    <property type="match status" value="1"/>
</dbReference>
<feature type="domain" description="DUF4440" evidence="2">
    <location>
        <begin position="64"/>
        <end position="167"/>
    </location>
</feature>
<protein>
    <submittedName>
        <fullName evidence="3">Nuclear transport factor 2 family protein</fullName>
    </submittedName>
</protein>
<comment type="caution">
    <text evidence="3">The sequence shown here is derived from an EMBL/GenBank/DDBJ whole genome shotgun (WGS) entry which is preliminary data.</text>
</comment>
<keyword evidence="4" id="KW-1185">Reference proteome</keyword>
<name>A0ABX1WZW4_9BACT</name>
<evidence type="ECO:0000313" key="3">
    <source>
        <dbReference type="EMBL" id="NOU61676.1"/>
    </source>
</evidence>
<keyword evidence="1" id="KW-0732">Signal</keyword>
<dbReference type="Pfam" id="PF14534">
    <property type="entry name" value="DUF4440"/>
    <property type="match status" value="1"/>
</dbReference>
<sequence>MKMKAHMKQIVVAVFALMLSVSAYAKKENSKETFNGKTLVELSDERRTKPLADHNGDEHLLLFLEREIMRLFEEGNLDKAFTYLTENAMVNPPGVEAIFGRENQKMMFKELLTMEGFELSWEPIQAHVGEGAKMGYVYGLVRWKMPNEKVKLGKYISIYVKKDGKWLNEVEMRNIIAEEK</sequence>
<dbReference type="SUPFAM" id="SSF54427">
    <property type="entry name" value="NTF2-like"/>
    <property type="match status" value="1"/>
</dbReference>
<accession>A0ABX1WZW4</accession>
<reference evidence="3 4" key="1">
    <citation type="submission" date="2018-12" db="EMBL/GenBank/DDBJ databases">
        <title>Marinifilum JC070 sp. nov., a marine bacterium isolated from Yongle Blue Hole in the South China Sea.</title>
        <authorList>
            <person name="Fu T."/>
        </authorList>
    </citation>
    <scope>NUCLEOTIDE SEQUENCE [LARGE SCALE GENOMIC DNA]</scope>
    <source>
        <strain evidence="3 4">JC070</strain>
    </source>
</reference>
<evidence type="ECO:0000256" key="1">
    <source>
        <dbReference type="SAM" id="SignalP"/>
    </source>
</evidence>
<feature type="chain" id="PRO_5047308392" evidence="1">
    <location>
        <begin position="26"/>
        <end position="180"/>
    </location>
</feature>
<feature type="signal peptide" evidence="1">
    <location>
        <begin position="1"/>
        <end position="25"/>
    </location>
</feature>
<gene>
    <name evidence="3" type="ORF">ELS83_17890</name>
</gene>
<dbReference type="InterPro" id="IPR032710">
    <property type="entry name" value="NTF2-like_dom_sf"/>
</dbReference>
<evidence type="ECO:0000259" key="2">
    <source>
        <dbReference type="Pfam" id="PF14534"/>
    </source>
</evidence>
<dbReference type="EMBL" id="RZNH01000039">
    <property type="protein sequence ID" value="NOU61676.1"/>
    <property type="molecule type" value="Genomic_DNA"/>
</dbReference>